<proteinExistence type="predicted"/>
<dbReference type="EMBL" id="CP066534">
    <property type="protein sequence ID" value="QQL32539.1"/>
    <property type="molecule type" value="Genomic_DNA"/>
</dbReference>
<evidence type="ECO:0000313" key="3">
    <source>
        <dbReference type="EMBL" id="QQL32539.1"/>
    </source>
</evidence>
<evidence type="ECO:0000313" key="2">
    <source>
        <dbReference type="EMBL" id="MUA40618.1"/>
    </source>
</evidence>
<evidence type="ECO:0000313" key="6">
    <source>
        <dbReference type="Proteomes" id="UP000294951"/>
    </source>
</evidence>
<dbReference type="Proteomes" id="UP000485085">
    <property type="component" value="Unassembled WGS sequence"/>
</dbReference>
<evidence type="ECO:0000313" key="4">
    <source>
        <dbReference type="EMBL" id="RDT85610.1"/>
    </source>
</evidence>
<gene>
    <name evidence="4" type="ORF">DW286_25620</name>
    <name evidence="5" type="ORF">E1814_17205</name>
    <name evidence="1" type="ORF">GNE73_18925</name>
    <name evidence="2" type="ORF">GNF00_12220</name>
    <name evidence="3" type="ORF">H3G96_020750</name>
</gene>
<protein>
    <submittedName>
        <fullName evidence="1">Uncharacterized protein</fullName>
    </submittedName>
</protein>
<accession>A0A6A9EC95</accession>
<dbReference type="EMBL" id="SMTN01000016">
    <property type="protein sequence ID" value="TDJ98097.1"/>
    <property type="molecule type" value="Genomic_DNA"/>
</dbReference>
<dbReference type="Proteomes" id="UP000254657">
    <property type="component" value="Unassembled WGS sequence"/>
</dbReference>
<reference evidence="3 8" key="4">
    <citation type="submission" date="2020-12" db="EMBL/GenBank/DDBJ databases">
        <title>The complete genome of Klebsiella pneumoniae strain 090374.</title>
        <authorList>
            <person name="Wei L."/>
            <person name="Wen H."/>
            <person name="Liu L."/>
            <person name="Feng Y."/>
            <person name="Zong Z."/>
        </authorList>
    </citation>
    <scope>NUCLEOTIDE SEQUENCE [LARGE SCALE GENOMIC DNA]</scope>
    <source>
        <strain evidence="3 8">WCHKP090374</strain>
    </source>
</reference>
<dbReference type="RefSeq" id="WP_062955107.1">
    <property type="nucleotide sequence ID" value="NZ_AP018671.1"/>
</dbReference>
<organism evidence="1">
    <name type="scientific">Klebsiella pneumoniae</name>
    <dbReference type="NCBI Taxonomy" id="573"/>
    <lineage>
        <taxon>Bacteria</taxon>
        <taxon>Pseudomonadati</taxon>
        <taxon>Pseudomonadota</taxon>
        <taxon>Gammaproteobacteria</taxon>
        <taxon>Enterobacterales</taxon>
        <taxon>Enterobacteriaceae</taxon>
        <taxon>Klebsiella/Raoultella group</taxon>
        <taxon>Klebsiella</taxon>
        <taxon>Klebsiella pneumoniae complex</taxon>
    </lineage>
</organism>
<evidence type="ECO:0000313" key="5">
    <source>
        <dbReference type="EMBL" id="TDJ98097.1"/>
    </source>
</evidence>
<evidence type="ECO:0000313" key="1">
    <source>
        <dbReference type="EMBL" id="MTZ10353.1"/>
    </source>
</evidence>
<evidence type="ECO:0000313" key="7">
    <source>
        <dbReference type="Proteomes" id="UP000485085"/>
    </source>
</evidence>
<dbReference type="EMBL" id="WNPO01000019">
    <property type="protein sequence ID" value="MUA40618.1"/>
    <property type="molecule type" value="Genomic_DNA"/>
</dbReference>
<reference evidence="5 6" key="2">
    <citation type="submission" date="2019-03" db="EMBL/GenBank/DDBJ databases">
        <title>Multidrug-Resistant Klebsiella pneumoniae Clinical Bloodstream Isolates in Shanghai, China.</title>
        <authorList>
            <person name="Wang S."/>
        </authorList>
    </citation>
    <scope>NUCLEOTIDE SEQUENCE [LARGE SCALE GENOMIC DNA]</scope>
    <source>
        <strain evidence="5 6">RJ1071</strain>
    </source>
</reference>
<dbReference type="Proteomes" id="UP000294951">
    <property type="component" value="Unassembled WGS sequence"/>
</dbReference>
<dbReference type="Proteomes" id="UP000532829">
    <property type="component" value="Chromosome"/>
</dbReference>
<dbReference type="EMBL" id="QRCF01000041">
    <property type="protein sequence ID" value="RDT85610.1"/>
    <property type="molecule type" value="Genomic_DNA"/>
</dbReference>
<reference evidence="4" key="1">
    <citation type="submission" date="2018-07" db="EMBL/GenBank/DDBJ databases">
        <title>Draft genome sequence of Klebsiella pneumoniae K293.</title>
        <authorList>
            <person name="He F."/>
        </authorList>
    </citation>
    <scope>NUCLEOTIDE SEQUENCE</scope>
    <source>
        <strain evidence="4">K293</strain>
    </source>
</reference>
<sequence length="136" mass="14922">MNIETVNELIASLESAGELSIREQKFLKLAKAFKQLAAENVALKAGVAEEIEVINRGGQMYCVKDGMSINPIYARGWNDHRANVTAVQTPATDRIYAGIKADGVEEFAAHLLSMECHLEATWAKSFVSEVLNVKGR</sequence>
<dbReference type="AlphaFoldDB" id="A0A6A9EC95"/>
<name>A0A6A9EC95_KLEPN</name>
<dbReference type="EMBL" id="WNQA01000022">
    <property type="protein sequence ID" value="MTZ10353.1"/>
    <property type="molecule type" value="Genomic_DNA"/>
</dbReference>
<reference evidence="1 7" key="3">
    <citation type="submission" date="2019-11" db="EMBL/GenBank/DDBJ databases">
        <title>Emergence of a novel subclone of carbapenem-resistant Klebsiella pneumoniae ST11 with enhanced virulence and transmissibility: a molecular epidemiological, clinical, genomic study.</title>
        <authorList>
            <person name="Zhou K."/>
        </authorList>
    </citation>
    <scope>NUCLEOTIDE SEQUENCE</scope>
    <source>
        <strain evidence="1">KP_33316</strain>
        <strain evidence="2 7">KP_38044</strain>
    </source>
</reference>
<evidence type="ECO:0000313" key="8">
    <source>
        <dbReference type="Proteomes" id="UP000532829"/>
    </source>
</evidence>